<name>A0A6A4H0Y1_9AGAR</name>
<dbReference type="AlphaFoldDB" id="A0A6A4H0Y1"/>
<sequence length="82" mass="9527">MMAKFIDLPVFQRLRSIKQLGTAYYVWAGNGFFFLNPRIGFFFITVKHYLDRCFAQPIWTLHRCCSSRLTPGHSPSTKPARA</sequence>
<protein>
    <submittedName>
        <fullName evidence="1">Uncharacterized protein</fullName>
    </submittedName>
</protein>
<reference evidence="1" key="1">
    <citation type="journal article" date="2019" name="Environ. Microbiol.">
        <title>Fungal ecological strategies reflected in gene transcription - a case study of two litter decomposers.</title>
        <authorList>
            <person name="Barbi F."/>
            <person name="Kohler A."/>
            <person name="Barry K."/>
            <person name="Baskaran P."/>
            <person name="Daum C."/>
            <person name="Fauchery L."/>
            <person name="Ihrmark K."/>
            <person name="Kuo A."/>
            <person name="LaButti K."/>
            <person name="Lipzen A."/>
            <person name="Morin E."/>
            <person name="Grigoriev I.V."/>
            <person name="Henrissat B."/>
            <person name="Lindahl B."/>
            <person name="Martin F."/>
        </authorList>
    </citation>
    <scope>NUCLEOTIDE SEQUENCE</scope>
    <source>
        <strain evidence="1">JB14</strain>
    </source>
</reference>
<dbReference type="Proteomes" id="UP000799118">
    <property type="component" value="Unassembled WGS sequence"/>
</dbReference>
<keyword evidence="2" id="KW-1185">Reference proteome</keyword>
<evidence type="ECO:0000313" key="2">
    <source>
        <dbReference type="Proteomes" id="UP000799118"/>
    </source>
</evidence>
<gene>
    <name evidence="1" type="ORF">BT96DRAFT_925343</name>
</gene>
<proteinExistence type="predicted"/>
<organism evidence="1 2">
    <name type="scientific">Gymnopus androsaceus JB14</name>
    <dbReference type="NCBI Taxonomy" id="1447944"/>
    <lineage>
        <taxon>Eukaryota</taxon>
        <taxon>Fungi</taxon>
        <taxon>Dikarya</taxon>
        <taxon>Basidiomycota</taxon>
        <taxon>Agaricomycotina</taxon>
        <taxon>Agaricomycetes</taxon>
        <taxon>Agaricomycetidae</taxon>
        <taxon>Agaricales</taxon>
        <taxon>Marasmiineae</taxon>
        <taxon>Omphalotaceae</taxon>
        <taxon>Gymnopus</taxon>
    </lineage>
</organism>
<dbReference type="EMBL" id="ML769627">
    <property type="protein sequence ID" value="KAE9391363.1"/>
    <property type="molecule type" value="Genomic_DNA"/>
</dbReference>
<dbReference type="SUPFAM" id="SSF109604">
    <property type="entry name" value="HD-domain/PDEase-like"/>
    <property type="match status" value="1"/>
</dbReference>
<dbReference type="Gene3D" id="1.10.3210.10">
    <property type="entry name" value="Hypothetical protein af1432"/>
    <property type="match status" value="1"/>
</dbReference>
<evidence type="ECO:0000313" key="1">
    <source>
        <dbReference type="EMBL" id="KAE9391363.1"/>
    </source>
</evidence>
<accession>A0A6A4H0Y1</accession>